<accession>A0A914BLB4</accession>
<dbReference type="PROSITE" id="PS00411">
    <property type="entry name" value="KINESIN_MOTOR_1"/>
    <property type="match status" value="1"/>
</dbReference>
<keyword evidence="4 8" id="KW-0067">ATP-binding</keyword>
<evidence type="ECO:0000256" key="4">
    <source>
        <dbReference type="ARBA" id="ARBA00022840"/>
    </source>
</evidence>
<feature type="domain" description="Kinesin motor" evidence="10">
    <location>
        <begin position="282"/>
        <end position="606"/>
    </location>
</feature>
<feature type="region of interest" description="Disordered" evidence="9">
    <location>
        <begin position="928"/>
        <end position="1081"/>
    </location>
</feature>
<evidence type="ECO:0000256" key="7">
    <source>
        <dbReference type="ARBA" id="ARBA00061030"/>
    </source>
</evidence>
<dbReference type="SMART" id="SM00129">
    <property type="entry name" value="KISc"/>
    <property type="match status" value="1"/>
</dbReference>
<evidence type="ECO:0000256" key="1">
    <source>
        <dbReference type="ARBA" id="ARBA00004245"/>
    </source>
</evidence>
<feature type="compositionally biased region" description="Polar residues" evidence="9">
    <location>
        <begin position="1031"/>
        <end position="1041"/>
    </location>
</feature>
<dbReference type="PRINTS" id="PR00380">
    <property type="entry name" value="KINESINHEAVY"/>
</dbReference>
<keyword evidence="6" id="KW-0206">Cytoskeleton</keyword>
<evidence type="ECO:0000256" key="5">
    <source>
        <dbReference type="ARBA" id="ARBA00023175"/>
    </source>
</evidence>
<feature type="compositionally biased region" description="Basic and acidic residues" evidence="9">
    <location>
        <begin position="987"/>
        <end position="996"/>
    </location>
</feature>
<dbReference type="InterPro" id="IPR019821">
    <property type="entry name" value="Kinesin_motor_CS"/>
</dbReference>
<evidence type="ECO:0008006" key="14">
    <source>
        <dbReference type="Google" id="ProtNLM"/>
    </source>
</evidence>
<dbReference type="Proteomes" id="UP000887568">
    <property type="component" value="Unplaced"/>
</dbReference>
<dbReference type="Pfam" id="PF00536">
    <property type="entry name" value="SAM_1"/>
    <property type="match status" value="1"/>
</dbReference>
<dbReference type="EnsemblMetazoa" id="XM_038221155.1">
    <property type="protein sequence ID" value="XP_038077083.1"/>
    <property type="gene ID" value="LOC119744936"/>
</dbReference>
<feature type="compositionally biased region" description="Basic and acidic residues" evidence="9">
    <location>
        <begin position="753"/>
        <end position="763"/>
    </location>
</feature>
<dbReference type="OrthoDB" id="3176171at2759"/>
<dbReference type="InterPro" id="IPR036961">
    <property type="entry name" value="Kinesin_motor_dom_sf"/>
</dbReference>
<dbReference type="SUPFAM" id="SSF52540">
    <property type="entry name" value="P-loop containing nucleoside triphosphate hydrolases"/>
    <property type="match status" value="1"/>
</dbReference>
<dbReference type="Gene3D" id="3.40.850.10">
    <property type="entry name" value="Kinesin motor domain"/>
    <property type="match status" value="1"/>
</dbReference>
<feature type="region of interest" description="Disordered" evidence="9">
    <location>
        <begin position="606"/>
        <end position="763"/>
    </location>
</feature>
<dbReference type="GeneID" id="119744936"/>
<evidence type="ECO:0000256" key="2">
    <source>
        <dbReference type="ARBA" id="ARBA00022701"/>
    </source>
</evidence>
<feature type="compositionally biased region" description="Polar residues" evidence="9">
    <location>
        <begin position="998"/>
        <end position="1023"/>
    </location>
</feature>
<evidence type="ECO:0000259" key="10">
    <source>
        <dbReference type="PROSITE" id="PS50067"/>
    </source>
</evidence>
<feature type="compositionally biased region" description="Polar residues" evidence="9">
    <location>
        <begin position="883"/>
        <end position="894"/>
    </location>
</feature>
<organism evidence="12 13">
    <name type="scientific">Patiria miniata</name>
    <name type="common">Bat star</name>
    <name type="synonym">Asterina miniata</name>
    <dbReference type="NCBI Taxonomy" id="46514"/>
    <lineage>
        <taxon>Eukaryota</taxon>
        <taxon>Metazoa</taxon>
        <taxon>Echinodermata</taxon>
        <taxon>Eleutherozoa</taxon>
        <taxon>Asterozoa</taxon>
        <taxon>Asteroidea</taxon>
        <taxon>Valvatacea</taxon>
        <taxon>Valvatida</taxon>
        <taxon>Asterinidae</taxon>
        <taxon>Patiria</taxon>
    </lineage>
</organism>
<feature type="compositionally biased region" description="Polar residues" evidence="9">
    <location>
        <begin position="742"/>
        <end position="752"/>
    </location>
</feature>
<dbReference type="PROSITE" id="PS50105">
    <property type="entry name" value="SAM_DOMAIN"/>
    <property type="match status" value="1"/>
</dbReference>
<dbReference type="PANTHER" id="PTHR47971:SF20">
    <property type="entry name" value="KINESIN-LIKE PROTEIN KIF24"/>
    <property type="match status" value="1"/>
</dbReference>
<feature type="region of interest" description="Disordered" evidence="9">
    <location>
        <begin position="861"/>
        <end position="901"/>
    </location>
</feature>
<name>A0A914BLB4_PATMI</name>
<dbReference type="RefSeq" id="XP_038077083.1">
    <property type="nucleotide sequence ID" value="XM_038221155.1"/>
</dbReference>
<protein>
    <recommendedName>
        <fullName evidence="14">Kinesin-like protein KIF24</fullName>
    </recommendedName>
</protein>
<comment type="similarity">
    <text evidence="7">Belongs to the TRAFAC class myosin-kinesin ATPase superfamily. Kinesin family. KIN-13 subfamily.</text>
</comment>
<evidence type="ECO:0000256" key="8">
    <source>
        <dbReference type="PROSITE-ProRule" id="PRU00283"/>
    </source>
</evidence>
<feature type="domain" description="SAM" evidence="11">
    <location>
        <begin position="1"/>
        <end position="64"/>
    </location>
</feature>
<feature type="compositionally biased region" description="Polar residues" evidence="9">
    <location>
        <begin position="130"/>
        <end position="149"/>
    </location>
</feature>
<keyword evidence="3 8" id="KW-0547">Nucleotide-binding</keyword>
<keyword evidence="2" id="KW-0493">Microtubule</keyword>
<feature type="compositionally biased region" description="Low complexity" evidence="9">
    <location>
        <begin position="723"/>
        <end position="732"/>
    </location>
</feature>
<keyword evidence="13" id="KW-1185">Reference proteome</keyword>
<comment type="subcellular location">
    <subcellularLocation>
        <location evidence="1">Cytoplasm</location>
        <location evidence="1">Cytoskeleton</location>
    </subcellularLocation>
</comment>
<dbReference type="InterPro" id="IPR001660">
    <property type="entry name" value="SAM"/>
</dbReference>
<dbReference type="Pfam" id="PF00225">
    <property type="entry name" value="Kinesin"/>
    <property type="match status" value="1"/>
</dbReference>
<feature type="binding site" evidence="8">
    <location>
        <begin position="372"/>
        <end position="379"/>
    </location>
    <ligand>
        <name>ATP</name>
        <dbReference type="ChEBI" id="CHEBI:30616"/>
    </ligand>
</feature>
<sequence>MVNGLSDCLQEANLAQYTDNFLQLGVCSVDTLSSLTIQEYPRFGITDLADKKRLFRLVHIVKRVKADKGRAPDVDSQKRKTSHLKQLLPCDNDHQYTQQRDDMQTDLVPPQSALKNLEKSPTPKGPGVSSKDNSQGLKGQRSSSQLKGTDSLLSVARQELKAGVLSPSTVRKLETTGGILFVKPTSASPKVHPNNRLKHSSARKRLVLQESLSDSEISYSDSPDGSSVAVDRTNFGAPQILKKSFIEVIDHGDNSVYNYGVPGQPIKQHGTPQSSGQNEAERIKVCVRKRPLSKKEERDKEKDVIQMEGRGTLVINEAKVAVDLTKFMQVHKYHFDETFGESCSNQEVYAKTAKPLIATMFNRGKATCFAYGQTGAGKTHTMLGNHGVKGLYLLAAEDIFNTLNASGQSGKELAVWASYFEIYCGQLFDLLNERQRVHAREDAQHRVCIAGIKEVHISGPQTLMQVVEQGNKQRSKGVSGVNADSSRSHAILQLQLQDGGRRKLGRFSFIDLAGSERACDTADPDKVTRYEGAEINTSLLALKECIRALDQEQRHTPFRQSKLTQVLRDSFLGHSKTCMIANIAPNSSAVEHTLNTLRYADRVKELKKETSSQQPVSPYPSTPNTFSPGTTSTPVKMLKKQLPSPKVAHQSPSVRKVTPVKTVSFEKSADKSGCQQKDPRSMRKLDENQNGVFNSRRNIGHGDRKNTETPARKPMPRINDAVNQSQNSSRRSSTGKKGPSVSPDSLKNNSEMQSKRSEEAKVHTKEAFLHGQSLPVWYPPEEPEKAKVQTKTVGEAWEVENPRYAHSPKMQKADLGARTSLRDTTEGALGCVSSAESKSAISTQKFDQQVGYISASEAYAADQESGFSADDEMTRTRSRRNDSSAVKHSLQSRLSETSCSTDTDSTMELLAEIDHALRNSLVSPVDDNKLAGGYPSHGLSHGKYDEKARSSQRSRTRSAPTPEQFPKHQNVPITTNNETSPVNHPEVCIKRQDPKTDTPINNQLYKASKADTTSPNHAQTRSVVNRRDPVASQSPSGSFRSKLTVKGIESLPSPRDVQRTTSQSVGGPNQEVTDANEAVDSSQWLEQPAKNIENQSGVIVSTSFHDYVSSTGSYQPSQSEPSAIQTPEHLKIRGYRGLSSNPRNVLQSPVTVEVLRSESRPSAFHPVSDFAGGNTSSSVSSKPVPAKAFTKESLSSSVHQELIRSEADFQQSPIAKEKVLVRHNHDDWLSSNLPSNSSSQGRGFTVREGVIEGLVPRLQLPNMMTSSTDDVSQDLLLPRQNSAMEKATELLVSAHAEQIDELQRLCEREWRLIKQLHNGEKGLSEYLSYARDLMSSKLRCIDTFQDQLSTFRCSTPNVSPRSGSPLQV</sequence>
<evidence type="ECO:0000256" key="6">
    <source>
        <dbReference type="ARBA" id="ARBA00023212"/>
    </source>
</evidence>
<feature type="compositionally biased region" description="Basic and acidic residues" evidence="9">
    <location>
        <begin position="677"/>
        <end position="687"/>
    </location>
</feature>
<dbReference type="FunFam" id="3.40.850.10:FF:000012">
    <property type="entry name" value="Kinesin-like protein"/>
    <property type="match status" value="1"/>
</dbReference>
<feature type="compositionally biased region" description="Basic and acidic residues" evidence="9">
    <location>
        <begin position="872"/>
        <end position="882"/>
    </location>
</feature>
<dbReference type="GO" id="GO:0005874">
    <property type="term" value="C:microtubule"/>
    <property type="evidence" value="ECO:0007669"/>
    <property type="project" value="UniProtKB-KW"/>
</dbReference>
<evidence type="ECO:0000313" key="13">
    <source>
        <dbReference type="Proteomes" id="UP000887568"/>
    </source>
</evidence>
<dbReference type="GO" id="GO:0008017">
    <property type="term" value="F:microtubule binding"/>
    <property type="evidence" value="ECO:0007669"/>
    <property type="project" value="InterPro"/>
</dbReference>
<keyword evidence="5 8" id="KW-0505">Motor protein</keyword>
<reference evidence="12" key="1">
    <citation type="submission" date="2022-11" db="UniProtKB">
        <authorList>
            <consortium name="EnsemblMetazoa"/>
        </authorList>
    </citation>
    <scope>IDENTIFICATION</scope>
</reference>
<dbReference type="InterPro" id="IPR027640">
    <property type="entry name" value="Kinesin-like_fam"/>
</dbReference>
<evidence type="ECO:0000256" key="9">
    <source>
        <dbReference type="SAM" id="MobiDB-lite"/>
    </source>
</evidence>
<proteinExistence type="inferred from homology"/>
<feature type="compositionally biased region" description="Polar residues" evidence="9">
    <location>
        <begin position="971"/>
        <end position="982"/>
    </location>
</feature>
<evidence type="ECO:0000256" key="3">
    <source>
        <dbReference type="ARBA" id="ARBA00022741"/>
    </source>
</evidence>
<dbReference type="GO" id="GO:0007019">
    <property type="term" value="P:microtubule depolymerization"/>
    <property type="evidence" value="ECO:0007669"/>
    <property type="project" value="TreeGrafter"/>
</dbReference>
<feature type="compositionally biased region" description="Polar residues" evidence="9">
    <location>
        <begin position="688"/>
        <end position="697"/>
    </location>
</feature>
<keyword evidence="6" id="KW-0963">Cytoplasm</keyword>
<dbReference type="PANTHER" id="PTHR47971">
    <property type="entry name" value="KINESIN-RELATED PROTEIN 6"/>
    <property type="match status" value="1"/>
</dbReference>
<dbReference type="SUPFAM" id="SSF47769">
    <property type="entry name" value="SAM/Pointed domain"/>
    <property type="match status" value="1"/>
</dbReference>
<feature type="compositionally biased region" description="Polar residues" evidence="9">
    <location>
        <begin position="1059"/>
        <end position="1081"/>
    </location>
</feature>
<dbReference type="InterPro" id="IPR027417">
    <property type="entry name" value="P-loop_NTPase"/>
</dbReference>
<dbReference type="CDD" id="cd01367">
    <property type="entry name" value="KISc_KIF2_like"/>
    <property type="match status" value="1"/>
</dbReference>
<dbReference type="OMA" id="QHRVCIA"/>
<dbReference type="GO" id="GO:0003777">
    <property type="term" value="F:microtubule motor activity"/>
    <property type="evidence" value="ECO:0007669"/>
    <property type="project" value="InterPro"/>
</dbReference>
<dbReference type="GO" id="GO:0007018">
    <property type="term" value="P:microtubule-based movement"/>
    <property type="evidence" value="ECO:0007669"/>
    <property type="project" value="InterPro"/>
</dbReference>
<dbReference type="InterPro" id="IPR001752">
    <property type="entry name" value="Kinesin_motor_dom"/>
</dbReference>
<feature type="compositionally biased region" description="Basic and acidic residues" evidence="9">
    <location>
        <begin position="700"/>
        <end position="711"/>
    </location>
</feature>
<evidence type="ECO:0000313" key="12">
    <source>
        <dbReference type="EnsemblMetazoa" id="XP_038077083.1"/>
    </source>
</evidence>
<feature type="region of interest" description="Disordered" evidence="9">
    <location>
        <begin position="114"/>
        <end position="149"/>
    </location>
</feature>
<dbReference type="GO" id="GO:0005524">
    <property type="term" value="F:ATP binding"/>
    <property type="evidence" value="ECO:0007669"/>
    <property type="project" value="UniProtKB-UniRule"/>
</dbReference>
<dbReference type="Gene3D" id="1.10.150.50">
    <property type="entry name" value="Transcription Factor, Ets-1"/>
    <property type="match status" value="1"/>
</dbReference>
<dbReference type="InterPro" id="IPR013761">
    <property type="entry name" value="SAM/pointed_sf"/>
</dbReference>
<dbReference type="PROSITE" id="PS50067">
    <property type="entry name" value="KINESIN_MOTOR_2"/>
    <property type="match status" value="1"/>
</dbReference>
<feature type="compositionally biased region" description="Polar residues" evidence="9">
    <location>
        <begin position="622"/>
        <end position="634"/>
    </location>
</feature>
<evidence type="ECO:0000259" key="11">
    <source>
        <dbReference type="PROSITE" id="PS50105"/>
    </source>
</evidence>